<dbReference type="NCBIfam" id="NF041811">
    <property type="entry name" value="Avs1c"/>
    <property type="match status" value="1"/>
</dbReference>
<keyword evidence="2" id="KW-1185">Reference proteome</keyword>
<dbReference type="AlphaFoldDB" id="A0A4R5D0J4"/>
<sequence length="80" mass="9288">MKTPKNRKEFEKHLYILAESIEKGKFHISGSFRSAKGLMNVKKSSNKRIDFKTVDESVRLLANTVTNMEQMKKNESKLNK</sequence>
<dbReference type="RefSeq" id="WP_132109373.1">
    <property type="nucleotide sequence ID" value="NZ_SMFO01000002.1"/>
</dbReference>
<accession>A0A4R5D0J4</accession>
<evidence type="ECO:0000313" key="1">
    <source>
        <dbReference type="EMBL" id="TDE05330.1"/>
    </source>
</evidence>
<dbReference type="Proteomes" id="UP000294597">
    <property type="component" value="Unassembled WGS sequence"/>
</dbReference>
<organism evidence="1 2">
    <name type="scientific">Flavobacterium hiemivividum</name>
    <dbReference type="NCBI Taxonomy" id="2541734"/>
    <lineage>
        <taxon>Bacteria</taxon>
        <taxon>Pseudomonadati</taxon>
        <taxon>Bacteroidota</taxon>
        <taxon>Flavobacteriia</taxon>
        <taxon>Flavobacteriales</taxon>
        <taxon>Flavobacteriaceae</taxon>
        <taxon>Flavobacterium</taxon>
    </lineage>
</organism>
<proteinExistence type="predicted"/>
<gene>
    <name evidence="1" type="ORF">E0F98_04240</name>
</gene>
<protein>
    <submittedName>
        <fullName evidence="1">Uncharacterized protein</fullName>
    </submittedName>
</protein>
<name>A0A4R5D0J4_9FLAO</name>
<dbReference type="EMBL" id="SMFO01000002">
    <property type="protein sequence ID" value="TDE05330.1"/>
    <property type="molecule type" value="Genomic_DNA"/>
</dbReference>
<reference evidence="1 2" key="1">
    <citation type="submission" date="2019-03" db="EMBL/GenBank/DDBJ databases">
        <title>Flavobacterium TSA-D2 sp. nov., isolated from arctic soil.</title>
        <authorList>
            <person name="Chaudhary D.K."/>
        </authorList>
    </citation>
    <scope>NUCLEOTIDE SEQUENCE [LARGE SCALE GENOMIC DNA]</scope>
    <source>
        <strain evidence="1 2">TSA-D2</strain>
    </source>
</reference>
<evidence type="ECO:0000313" key="2">
    <source>
        <dbReference type="Proteomes" id="UP000294597"/>
    </source>
</evidence>
<comment type="caution">
    <text evidence="1">The sequence shown here is derived from an EMBL/GenBank/DDBJ whole genome shotgun (WGS) entry which is preliminary data.</text>
</comment>